<gene>
    <name evidence="1" type="ORF">Agub_g7274</name>
</gene>
<proteinExistence type="predicted"/>
<dbReference type="Proteomes" id="UP001054857">
    <property type="component" value="Unassembled WGS sequence"/>
</dbReference>
<keyword evidence="2" id="KW-1185">Reference proteome</keyword>
<sequence>MEAAAMAPSRDITQQRLVCPRARKCRPEPSQAEQCQRSKLTSSLQAMATSGEQLGELERILQRQPPDAANTFLGVSPPVRSGCYGGAANPILHDSSWSACALNASHSNLQALRELDSQHSFLRCTGDYRLLLGSPDVRSLVEEVTERSALQQPQPQQEPRHHLLPFTCRAQYFAVR</sequence>
<protein>
    <submittedName>
        <fullName evidence="1">Uncharacterized protein</fullName>
    </submittedName>
</protein>
<name>A0AAD3DSE8_9CHLO</name>
<dbReference type="EMBL" id="BMAR01000010">
    <property type="protein sequence ID" value="GFR45818.1"/>
    <property type="molecule type" value="Genomic_DNA"/>
</dbReference>
<comment type="caution">
    <text evidence="1">The sequence shown here is derived from an EMBL/GenBank/DDBJ whole genome shotgun (WGS) entry which is preliminary data.</text>
</comment>
<accession>A0AAD3DSE8</accession>
<evidence type="ECO:0000313" key="2">
    <source>
        <dbReference type="Proteomes" id="UP001054857"/>
    </source>
</evidence>
<evidence type="ECO:0000313" key="1">
    <source>
        <dbReference type="EMBL" id="GFR45818.1"/>
    </source>
</evidence>
<organism evidence="1 2">
    <name type="scientific">Astrephomene gubernaculifera</name>
    <dbReference type="NCBI Taxonomy" id="47775"/>
    <lineage>
        <taxon>Eukaryota</taxon>
        <taxon>Viridiplantae</taxon>
        <taxon>Chlorophyta</taxon>
        <taxon>core chlorophytes</taxon>
        <taxon>Chlorophyceae</taxon>
        <taxon>CS clade</taxon>
        <taxon>Chlamydomonadales</taxon>
        <taxon>Astrephomenaceae</taxon>
        <taxon>Astrephomene</taxon>
    </lineage>
</organism>
<reference evidence="1 2" key="1">
    <citation type="journal article" date="2021" name="Sci. Rep.">
        <title>Genome sequencing of the multicellular alga Astrephomene provides insights into convergent evolution of germ-soma differentiation.</title>
        <authorList>
            <person name="Yamashita S."/>
            <person name="Yamamoto K."/>
            <person name="Matsuzaki R."/>
            <person name="Suzuki S."/>
            <person name="Yamaguchi H."/>
            <person name="Hirooka S."/>
            <person name="Minakuchi Y."/>
            <person name="Miyagishima S."/>
            <person name="Kawachi M."/>
            <person name="Toyoda A."/>
            <person name="Nozaki H."/>
        </authorList>
    </citation>
    <scope>NUCLEOTIDE SEQUENCE [LARGE SCALE GENOMIC DNA]</scope>
    <source>
        <strain evidence="1 2">NIES-4017</strain>
    </source>
</reference>
<dbReference type="AlphaFoldDB" id="A0AAD3DSE8"/>